<reference evidence="1" key="1">
    <citation type="submission" date="2016-06" db="UniProtKB">
        <authorList>
            <consortium name="WormBaseParasite"/>
        </authorList>
    </citation>
    <scope>IDENTIFICATION</scope>
</reference>
<proteinExistence type="predicted"/>
<name>A0A183TA65_SCHSO</name>
<protein>
    <submittedName>
        <fullName evidence="1">Clade I nitrous oxide reductase</fullName>
    </submittedName>
</protein>
<evidence type="ECO:0000313" key="1">
    <source>
        <dbReference type="WBParaSite" id="SSLN_0001386601-mRNA-1"/>
    </source>
</evidence>
<sequence>LPSQLQALMRRRTNFTRICVTSWNLRRRRTNWLSLTTSTPASKRTTQPGRGIEEGHLDASVIAGWKLLDIAVIRRRVRQDVVRRPV</sequence>
<accession>A0A183TA65</accession>
<dbReference type="WBParaSite" id="SSLN_0001386601-mRNA-1">
    <property type="protein sequence ID" value="SSLN_0001386601-mRNA-1"/>
    <property type="gene ID" value="SSLN_0001386601"/>
</dbReference>
<dbReference type="AlphaFoldDB" id="A0A183TA65"/>
<organism evidence="1">
    <name type="scientific">Schistocephalus solidus</name>
    <name type="common">Tapeworm</name>
    <dbReference type="NCBI Taxonomy" id="70667"/>
    <lineage>
        <taxon>Eukaryota</taxon>
        <taxon>Metazoa</taxon>
        <taxon>Spiralia</taxon>
        <taxon>Lophotrochozoa</taxon>
        <taxon>Platyhelminthes</taxon>
        <taxon>Cestoda</taxon>
        <taxon>Eucestoda</taxon>
        <taxon>Diphyllobothriidea</taxon>
        <taxon>Diphyllobothriidae</taxon>
        <taxon>Schistocephalus</taxon>
    </lineage>
</organism>